<dbReference type="EMBL" id="JACHIA010000002">
    <property type="protein sequence ID" value="MBB6069546.1"/>
    <property type="molecule type" value="Genomic_DNA"/>
</dbReference>
<dbReference type="PROSITE" id="PS51257">
    <property type="entry name" value="PROKAR_LIPOPROTEIN"/>
    <property type="match status" value="1"/>
</dbReference>
<gene>
    <name evidence="2" type="ORF">HNQ61_001161</name>
</gene>
<name>A0A841GX83_9BACT</name>
<dbReference type="AlphaFoldDB" id="A0A841GX83"/>
<keyword evidence="3" id="KW-1185">Reference proteome</keyword>
<keyword evidence="1" id="KW-0732">Signal</keyword>
<evidence type="ECO:0000256" key="1">
    <source>
        <dbReference type="SAM" id="SignalP"/>
    </source>
</evidence>
<organism evidence="2 3">
    <name type="scientific">Longimicrobium terrae</name>
    <dbReference type="NCBI Taxonomy" id="1639882"/>
    <lineage>
        <taxon>Bacteria</taxon>
        <taxon>Pseudomonadati</taxon>
        <taxon>Gemmatimonadota</taxon>
        <taxon>Longimicrobiia</taxon>
        <taxon>Longimicrobiales</taxon>
        <taxon>Longimicrobiaceae</taxon>
        <taxon>Longimicrobium</taxon>
    </lineage>
</organism>
<dbReference type="Proteomes" id="UP000582837">
    <property type="component" value="Unassembled WGS sequence"/>
</dbReference>
<proteinExistence type="predicted"/>
<comment type="caution">
    <text evidence="2">The sequence shown here is derived from an EMBL/GenBank/DDBJ whole genome shotgun (WGS) entry which is preliminary data.</text>
</comment>
<protein>
    <recommendedName>
        <fullName evidence="4">Lipoprotein</fullName>
    </recommendedName>
</protein>
<dbReference type="RefSeq" id="WP_183685536.1">
    <property type="nucleotide sequence ID" value="NZ_JACHIA010000002.1"/>
</dbReference>
<sequence length="170" mass="18190">MRTPVLLGACALLAGGCIADDGSGAVYAPERVIWVRGAGYRHEVFLSRSPVLVPAFAGEGGTCEHYPQGSGDMKVTLPAPENGERVVFLRTGVHGLDAFTEMRRAPNQDLTMITILPQERTGTVVSKSLRFGDTTVVGVGTAEEVMESEALGHPRQLIERILALCGQAWK</sequence>
<evidence type="ECO:0000313" key="3">
    <source>
        <dbReference type="Proteomes" id="UP000582837"/>
    </source>
</evidence>
<reference evidence="2 3" key="1">
    <citation type="submission" date="2020-08" db="EMBL/GenBank/DDBJ databases">
        <title>Genomic Encyclopedia of Type Strains, Phase IV (KMG-IV): sequencing the most valuable type-strain genomes for metagenomic binning, comparative biology and taxonomic classification.</title>
        <authorList>
            <person name="Goeker M."/>
        </authorList>
    </citation>
    <scope>NUCLEOTIDE SEQUENCE [LARGE SCALE GENOMIC DNA]</scope>
    <source>
        <strain evidence="2 3">DSM 29007</strain>
    </source>
</reference>
<accession>A0A841GX83</accession>
<feature type="chain" id="PRO_5032315237" description="Lipoprotein" evidence="1">
    <location>
        <begin position="20"/>
        <end position="170"/>
    </location>
</feature>
<feature type="signal peptide" evidence="1">
    <location>
        <begin position="1"/>
        <end position="19"/>
    </location>
</feature>
<evidence type="ECO:0008006" key="4">
    <source>
        <dbReference type="Google" id="ProtNLM"/>
    </source>
</evidence>
<evidence type="ECO:0000313" key="2">
    <source>
        <dbReference type="EMBL" id="MBB6069546.1"/>
    </source>
</evidence>